<dbReference type="EMBL" id="VBRY01000007">
    <property type="protein sequence ID" value="TLS66944.1"/>
    <property type="molecule type" value="Genomic_DNA"/>
</dbReference>
<gene>
    <name evidence="3" type="ORF">FEF65_08245</name>
</gene>
<reference evidence="3 4" key="1">
    <citation type="journal article" date="2019" name="Appl. Environ. Microbiol.">
        <title>Environmental Evidence and Genomic Insight of Iron-oxidizing Bacteria Preference Towards More Corrosion Resistant Stainless Steel at Higher Salinities.</title>
        <authorList>
            <person name="Garrison C.E."/>
            <person name="Price K.A."/>
            <person name="Field E.K."/>
        </authorList>
    </citation>
    <scope>NUCLEOTIDE SEQUENCE [LARGE SCALE GENOMIC DNA]</scope>
    <source>
        <strain evidence="3 4">P3</strain>
    </source>
</reference>
<comment type="caution">
    <text evidence="3">The sequence shown here is derived from an EMBL/GenBank/DDBJ whole genome shotgun (WGS) entry which is preliminary data.</text>
</comment>
<keyword evidence="4" id="KW-1185">Reference proteome</keyword>
<protein>
    <recommendedName>
        <fullName evidence="5">Cytochrome c domain-containing protein</fullName>
    </recommendedName>
</protein>
<dbReference type="AlphaFoldDB" id="A0A5R9GUR3"/>
<dbReference type="RefSeq" id="WP_138239334.1">
    <property type="nucleotide sequence ID" value="NZ_VBRY01000007.1"/>
</dbReference>
<feature type="transmembrane region" description="Helical" evidence="2">
    <location>
        <begin position="40"/>
        <end position="58"/>
    </location>
</feature>
<dbReference type="Proteomes" id="UP000306585">
    <property type="component" value="Unassembled WGS sequence"/>
</dbReference>
<evidence type="ECO:0000256" key="1">
    <source>
        <dbReference type="SAM" id="MobiDB-lite"/>
    </source>
</evidence>
<evidence type="ECO:0000313" key="3">
    <source>
        <dbReference type="EMBL" id="TLS66944.1"/>
    </source>
</evidence>
<name>A0A5R9GUR3_9PROT</name>
<evidence type="ECO:0008006" key="5">
    <source>
        <dbReference type="Google" id="ProtNLM"/>
    </source>
</evidence>
<feature type="region of interest" description="Disordered" evidence="1">
    <location>
        <begin position="1"/>
        <end position="22"/>
    </location>
</feature>
<keyword evidence="2" id="KW-1133">Transmembrane helix</keyword>
<sequence>MSRTEDCLIDSDQDTHPDHEANTGSLSQIYIRGYYNMKKMLLSAAAFAVVAVSAVAVAPTTSEAIPAFARQTGAACLSCHFQTFPAINAFGRAFKMGSFTDVGEQALVEDDNLSIPSVLNATVVIRGNYTNTATTGLTSNGAWAVPSETPILIAGRIGSNSGAFVEFANGGAGAAAGVTVGNWQFINSFDMGGFKIGAGMHNSGFGGSAIMEVSNVFGQHSGKLAGGNLSAINAAGFNAATIGAGMWVGNEMGNLQLSLVAPQAAQGTNVGLKFARLVRGVLTTELGGFDTLIGFGSVTGTAGRPATVPVGGVAGVGPVPMDLLFVDVQAQGEIGDMSLGIYGDFANAKGKTSTDAAAAIPNNFYGGAAAGGKFDAWSLRAELKPLHNMGFGIGVANNKLTSGVAGTIATKVATTQVAAFYEIYQNFEINLIYNSAKTSGGGTVAAPAVGTTTNTTTIEFEALM</sequence>
<accession>A0A5R9GUR3</accession>
<evidence type="ECO:0000313" key="4">
    <source>
        <dbReference type="Proteomes" id="UP000306585"/>
    </source>
</evidence>
<keyword evidence="2" id="KW-0812">Transmembrane</keyword>
<keyword evidence="2" id="KW-0472">Membrane</keyword>
<evidence type="ECO:0000256" key="2">
    <source>
        <dbReference type="SAM" id="Phobius"/>
    </source>
</evidence>
<proteinExistence type="predicted"/>
<organism evidence="3 4">
    <name type="scientific">Mariprofundus erugo</name>
    <dbReference type="NCBI Taxonomy" id="2528639"/>
    <lineage>
        <taxon>Bacteria</taxon>
        <taxon>Pseudomonadati</taxon>
        <taxon>Pseudomonadota</taxon>
        <taxon>Candidatius Mariprofundia</taxon>
        <taxon>Mariprofundales</taxon>
        <taxon>Mariprofundaceae</taxon>
        <taxon>Mariprofundus</taxon>
    </lineage>
</organism>